<feature type="region of interest" description="Disordered" evidence="1">
    <location>
        <begin position="1"/>
        <end position="48"/>
    </location>
</feature>
<dbReference type="Proteomes" id="UP001151760">
    <property type="component" value="Unassembled WGS sequence"/>
</dbReference>
<organism evidence="2 3">
    <name type="scientific">Tanacetum coccineum</name>
    <dbReference type="NCBI Taxonomy" id="301880"/>
    <lineage>
        <taxon>Eukaryota</taxon>
        <taxon>Viridiplantae</taxon>
        <taxon>Streptophyta</taxon>
        <taxon>Embryophyta</taxon>
        <taxon>Tracheophyta</taxon>
        <taxon>Spermatophyta</taxon>
        <taxon>Magnoliopsida</taxon>
        <taxon>eudicotyledons</taxon>
        <taxon>Gunneridae</taxon>
        <taxon>Pentapetalae</taxon>
        <taxon>asterids</taxon>
        <taxon>campanulids</taxon>
        <taxon>Asterales</taxon>
        <taxon>Asteraceae</taxon>
        <taxon>Asteroideae</taxon>
        <taxon>Anthemideae</taxon>
        <taxon>Anthemidinae</taxon>
        <taxon>Tanacetum</taxon>
    </lineage>
</organism>
<evidence type="ECO:0000313" key="2">
    <source>
        <dbReference type="EMBL" id="GJT83437.1"/>
    </source>
</evidence>
<keyword evidence="3" id="KW-1185">Reference proteome</keyword>
<proteinExistence type="predicted"/>
<sequence>MVANLKETHEQQENQDNLNEFSEEKDDAKPPVFIDTVGNNGDNDSRTSCSETLAKEVVDNGIESEVVVGLPVTIESLIDNVERENLGRTLRRSFKKEMVIALSLVVQEMFGKLERSIDNNRK</sequence>
<name>A0ABQ5H845_9ASTR</name>
<comment type="caution">
    <text evidence="2">The sequence shown here is derived from an EMBL/GenBank/DDBJ whole genome shotgun (WGS) entry which is preliminary data.</text>
</comment>
<protein>
    <submittedName>
        <fullName evidence="2">Uncharacterized protein</fullName>
    </submittedName>
</protein>
<dbReference type="EMBL" id="BQNB010019262">
    <property type="protein sequence ID" value="GJT83437.1"/>
    <property type="molecule type" value="Genomic_DNA"/>
</dbReference>
<feature type="compositionally biased region" description="Basic and acidic residues" evidence="1">
    <location>
        <begin position="1"/>
        <end position="12"/>
    </location>
</feature>
<evidence type="ECO:0000256" key="1">
    <source>
        <dbReference type="SAM" id="MobiDB-lite"/>
    </source>
</evidence>
<gene>
    <name evidence="2" type="ORF">Tco_1057779</name>
</gene>
<reference evidence="2" key="2">
    <citation type="submission" date="2022-01" db="EMBL/GenBank/DDBJ databases">
        <authorList>
            <person name="Yamashiro T."/>
            <person name="Shiraishi A."/>
            <person name="Satake H."/>
            <person name="Nakayama K."/>
        </authorList>
    </citation>
    <scope>NUCLEOTIDE SEQUENCE</scope>
</reference>
<reference evidence="2" key="1">
    <citation type="journal article" date="2022" name="Int. J. Mol. Sci.">
        <title>Draft Genome of Tanacetum Coccineum: Genomic Comparison of Closely Related Tanacetum-Family Plants.</title>
        <authorList>
            <person name="Yamashiro T."/>
            <person name="Shiraishi A."/>
            <person name="Nakayama K."/>
            <person name="Satake H."/>
        </authorList>
    </citation>
    <scope>NUCLEOTIDE SEQUENCE</scope>
</reference>
<evidence type="ECO:0000313" key="3">
    <source>
        <dbReference type="Proteomes" id="UP001151760"/>
    </source>
</evidence>
<accession>A0ABQ5H845</accession>
<feature type="compositionally biased region" description="Polar residues" evidence="1">
    <location>
        <begin position="37"/>
        <end position="48"/>
    </location>
</feature>